<organism evidence="7 8">
    <name type="scientific">Dioscorea cayennensis subsp. rotundata</name>
    <name type="common">White Guinea yam</name>
    <name type="synonym">Dioscorea rotundata</name>
    <dbReference type="NCBI Taxonomy" id="55577"/>
    <lineage>
        <taxon>Eukaryota</taxon>
        <taxon>Viridiplantae</taxon>
        <taxon>Streptophyta</taxon>
        <taxon>Embryophyta</taxon>
        <taxon>Tracheophyta</taxon>
        <taxon>Spermatophyta</taxon>
        <taxon>Magnoliopsida</taxon>
        <taxon>Liliopsida</taxon>
        <taxon>Dioscoreales</taxon>
        <taxon>Dioscoreaceae</taxon>
        <taxon>Dioscorea</taxon>
    </lineage>
</organism>
<evidence type="ECO:0000256" key="6">
    <source>
        <dbReference type="ARBA" id="ARBA00023180"/>
    </source>
</evidence>
<keyword evidence="4" id="KW-1133">Transmembrane helix</keyword>
<evidence type="ECO:0000256" key="1">
    <source>
        <dbReference type="ARBA" id="ARBA00004479"/>
    </source>
</evidence>
<keyword evidence="7" id="KW-1185">Reference proteome</keyword>
<dbReference type="InterPro" id="IPR046956">
    <property type="entry name" value="RLP23-like"/>
</dbReference>
<reference evidence="7" key="1">
    <citation type="submission" date="2025-05" db="UniProtKB">
        <authorList>
            <consortium name="RefSeq"/>
        </authorList>
    </citation>
    <scope>NUCLEOTIDE SEQUENCE [LARGE SCALE GENOMIC DNA]</scope>
</reference>
<proteinExistence type="predicted"/>
<sequence length="300" mass="33183">MLNGTIPGNIGKLSKLKELDLSLNSLMGALIESHFTDLVNLEYMDFSYNSLFEGSLLELDPTNFLGIYLNNNSFSGSNGIHVVSLSDNHISGNIPSFICNLTTMELFDVSNNNMSGTLPNCWNSGLALHIIHLSDNNLTGKILDALVSFTNLQSFVHFELLGLSECITQQFVWKIPTGTQLQPFDPSLYKWNHGLYGLSLLNCANKTNPPVENEEEGKGDCVGGNGSLRNREEEIRKKIVHKSSRHGKHFSFRINSPPPNFKPWMQNGLKANAINSDAMVEAAIHVCFFDTQEIAPPPSV</sequence>
<reference evidence="8" key="2">
    <citation type="submission" date="2025-08" db="UniProtKB">
        <authorList>
            <consortium name="RefSeq"/>
        </authorList>
    </citation>
    <scope>IDENTIFICATION</scope>
</reference>
<evidence type="ECO:0000313" key="7">
    <source>
        <dbReference type="Proteomes" id="UP001515500"/>
    </source>
</evidence>
<dbReference type="GeneID" id="120257859"/>
<dbReference type="PANTHER" id="PTHR48063:SF112">
    <property type="entry name" value="RECEPTOR LIKE PROTEIN 30-LIKE"/>
    <property type="match status" value="1"/>
</dbReference>
<dbReference type="Gene3D" id="3.80.10.10">
    <property type="entry name" value="Ribonuclease Inhibitor"/>
    <property type="match status" value="1"/>
</dbReference>
<dbReference type="SUPFAM" id="SSF52058">
    <property type="entry name" value="L domain-like"/>
    <property type="match status" value="1"/>
</dbReference>
<dbReference type="RefSeq" id="XP_039121081.1">
    <property type="nucleotide sequence ID" value="XM_039265147.1"/>
</dbReference>
<keyword evidence="2" id="KW-0812">Transmembrane</keyword>
<name>A0AB40B3D4_DIOCR</name>
<dbReference type="AlphaFoldDB" id="A0AB40B3D4"/>
<dbReference type="InterPro" id="IPR001611">
    <property type="entry name" value="Leu-rich_rpt"/>
</dbReference>
<dbReference type="Proteomes" id="UP001515500">
    <property type="component" value="Chromosome 1"/>
</dbReference>
<evidence type="ECO:0000256" key="4">
    <source>
        <dbReference type="ARBA" id="ARBA00022989"/>
    </source>
</evidence>
<keyword evidence="5" id="KW-0472">Membrane</keyword>
<dbReference type="Pfam" id="PF00560">
    <property type="entry name" value="LRR_1"/>
    <property type="match status" value="2"/>
</dbReference>
<evidence type="ECO:0000256" key="3">
    <source>
        <dbReference type="ARBA" id="ARBA00022729"/>
    </source>
</evidence>
<gene>
    <name evidence="8" type="primary">LOC120257859</name>
</gene>
<dbReference type="InterPro" id="IPR032675">
    <property type="entry name" value="LRR_dom_sf"/>
</dbReference>
<evidence type="ECO:0000256" key="2">
    <source>
        <dbReference type="ARBA" id="ARBA00022692"/>
    </source>
</evidence>
<keyword evidence="6" id="KW-0325">Glycoprotein</keyword>
<accession>A0AB40B3D4</accession>
<protein>
    <submittedName>
        <fullName evidence="8">Receptor-like protein 38</fullName>
    </submittedName>
</protein>
<comment type="subcellular location">
    <subcellularLocation>
        <location evidence="1">Membrane</location>
        <topology evidence="1">Single-pass type I membrane protein</topology>
    </subcellularLocation>
</comment>
<dbReference type="PANTHER" id="PTHR48063">
    <property type="entry name" value="LRR RECEPTOR-LIKE KINASE"/>
    <property type="match status" value="1"/>
</dbReference>
<evidence type="ECO:0000256" key="5">
    <source>
        <dbReference type="ARBA" id="ARBA00023136"/>
    </source>
</evidence>
<dbReference type="GO" id="GO:0016020">
    <property type="term" value="C:membrane"/>
    <property type="evidence" value="ECO:0007669"/>
    <property type="project" value="UniProtKB-SubCell"/>
</dbReference>
<evidence type="ECO:0000313" key="8">
    <source>
        <dbReference type="RefSeq" id="XP_039121081.1"/>
    </source>
</evidence>
<keyword evidence="3" id="KW-0732">Signal</keyword>